<name>A0ABZ2WAS0_9STAP</name>
<dbReference type="RefSeq" id="WP_256121787.1">
    <property type="nucleotide sequence ID" value="NZ_CP125718.1"/>
</dbReference>
<comment type="similarity">
    <text evidence="1">Belongs to the UPF0435 family.</text>
</comment>
<accession>A0ABZ2WAS0</accession>
<sequence length="68" mass="7777">MTANNNEEMIEEIRQRLNLVNQSLINPEKYKSADEQEVREIYEYVTSKASFTPSEASAIADALGQIRK</sequence>
<proteinExistence type="inferred from homology"/>
<protein>
    <recommendedName>
        <fullName evidence="1">UPF0435 protein SHJJP9002_000915</fullName>
    </recommendedName>
</protein>
<keyword evidence="3" id="KW-1185">Reference proteome</keyword>
<dbReference type="Proteomes" id="UP001468345">
    <property type="component" value="Chromosome"/>
</dbReference>
<evidence type="ECO:0000313" key="3">
    <source>
        <dbReference type="Proteomes" id="UP001468345"/>
    </source>
</evidence>
<gene>
    <name evidence="2" type="ORF">SHJJP9002_000915</name>
</gene>
<dbReference type="EMBL" id="CP133006">
    <property type="protein sequence ID" value="WZG09013.1"/>
    <property type="molecule type" value="Genomic_DNA"/>
</dbReference>
<dbReference type="Pfam" id="PF06569">
    <property type="entry name" value="DUF1128"/>
    <property type="match status" value="1"/>
</dbReference>
<reference evidence="2 3" key="1">
    <citation type="journal article" date="2024" name="ISME J.">
        <title>Staphylococcus epidermidis bacteriocin A37 kills natural competitors with a unique mechanism of action.</title>
        <authorList>
            <person name="Puls J.S."/>
            <person name="Winnerling B."/>
            <person name="Power J.J."/>
            <person name="Kruger A.M."/>
            <person name="Brajtenbach D."/>
            <person name="Johnson M."/>
            <person name="Bilici K."/>
            <person name="Camus L."/>
            <person name="Fliesswasser T."/>
            <person name="Schneider T."/>
            <person name="Sahl H.G."/>
            <person name="Ghosal D."/>
            <person name="Kubitscheck U."/>
            <person name="Heilbronner S."/>
            <person name="Grein F."/>
        </authorList>
    </citation>
    <scope>NUCLEOTIDE SEQUENCE [LARGE SCALE GENOMIC DNA]</scope>
    <source>
        <strain evidence="2 3">SCK7</strain>
    </source>
</reference>
<evidence type="ECO:0000256" key="1">
    <source>
        <dbReference type="HAMAP-Rule" id="MF_00829"/>
    </source>
</evidence>
<organism evidence="2 3">
    <name type="scientific">Staphylococcus casei</name>
    <dbReference type="NCBI Taxonomy" id="201828"/>
    <lineage>
        <taxon>Bacteria</taxon>
        <taxon>Bacillati</taxon>
        <taxon>Bacillota</taxon>
        <taxon>Bacilli</taxon>
        <taxon>Bacillales</taxon>
        <taxon>Staphylococcaceae</taxon>
        <taxon>Staphylococcus</taxon>
    </lineage>
</organism>
<evidence type="ECO:0000313" key="2">
    <source>
        <dbReference type="EMBL" id="WZG09013.1"/>
    </source>
</evidence>
<dbReference type="InterPro" id="IPR009507">
    <property type="entry name" value="UPF0435"/>
</dbReference>
<dbReference type="HAMAP" id="MF_00829">
    <property type="entry name" value="UPF0435"/>
    <property type="match status" value="1"/>
</dbReference>